<keyword evidence="3 8" id="KW-0689">Ribosomal protein</keyword>
<comment type="subcellular location">
    <subcellularLocation>
        <location evidence="1">Mitochondrion</location>
    </subcellularLocation>
</comment>
<dbReference type="Pfam" id="PF05047">
    <property type="entry name" value="L51_S25_CI-B8"/>
    <property type="match status" value="1"/>
</dbReference>
<dbReference type="STRING" id="91626.A0A0C9MQT1"/>
<dbReference type="PANTHER" id="PTHR21396:SF2">
    <property type="entry name" value="LARGE RIBOSOMAL SUBUNIT PROTEIN ML43"/>
    <property type="match status" value="1"/>
</dbReference>
<dbReference type="OrthoDB" id="88at2759"/>
<feature type="domain" description="Ribosomal protein/NADH dehydrogenase" evidence="7">
    <location>
        <begin position="104"/>
        <end position="177"/>
    </location>
</feature>
<keyword evidence="9" id="KW-1185">Reference proteome</keyword>
<dbReference type="AlphaFoldDB" id="A0A0C9MQT1"/>
<accession>A0A0C9MQT1</accession>
<dbReference type="SMART" id="SM00916">
    <property type="entry name" value="L51_S25_CI-B8"/>
    <property type="match status" value="1"/>
</dbReference>
<dbReference type="SUPFAM" id="SSF52833">
    <property type="entry name" value="Thioredoxin-like"/>
    <property type="match status" value="1"/>
</dbReference>
<reference evidence="8" key="1">
    <citation type="submission" date="2014-09" db="EMBL/GenBank/DDBJ databases">
        <title>Draft genome sequence of an oleaginous Mucoromycotina fungus Mucor ambiguus NBRC6742.</title>
        <authorList>
            <person name="Takeda I."/>
            <person name="Yamane N."/>
            <person name="Morita T."/>
            <person name="Tamano K."/>
            <person name="Machida M."/>
            <person name="Baker S."/>
            <person name="Koike H."/>
        </authorList>
    </citation>
    <scope>NUCLEOTIDE SEQUENCE</scope>
    <source>
        <strain evidence="8">NBRC 6742</strain>
    </source>
</reference>
<evidence type="ECO:0000256" key="5">
    <source>
        <dbReference type="ARBA" id="ARBA00023274"/>
    </source>
</evidence>
<name>A0A0C9MQT1_9FUNG</name>
<evidence type="ECO:0000313" key="9">
    <source>
        <dbReference type="Proteomes" id="UP000053815"/>
    </source>
</evidence>
<dbReference type="GO" id="GO:0003735">
    <property type="term" value="F:structural constituent of ribosome"/>
    <property type="evidence" value="ECO:0007669"/>
    <property type="project" value="InterPro"/>
</dbReference>
<organism evidence="8">
    <name type="scientific">Mucor ambiguus</name>
    <dbReference type="NCBI Taxonomy" id="91626"/>
    <lineage>
        <taxon>Eukaryota</taxon>
        <taxon>Fungi</taxon>
        <taxon>Fungi incertae sedis</taxon>
        <taxon>Mucoromycota</taxon>
        <taxon>Mucoromycotina</taxon>
        <taxon>Mucoromycetes</taxon>
        <taxon>Mucorales</taxon>
        <taxon>Mucorineae</taxon>
        <taxon>Mucoraceae</taxon>
        <taxon>Mucor</taxon>
    </lineage>
</organism>
<gene>
    <name evidence="8" type="ORF">MAM1_0291c09311</name>
</gene>
<keyword evidence="5" id="KW-0687">Ribonucleoprotein</keyword>
<protein>
    <recommendedName>
        <fullName evidence="6">Large ribosomal subunit protein mL43</fullName>
    </recommendedName>
</protein>
<dbReference type="InterPro" id="IPR039927">
    <property type="entry name" value="Ribosomal_mL43"/>
</dbReference>
<dbReference type="PANTHER" id="PTHR21396">
    <property type="entry name" value="39S RIBOSOMAL PROTEIN L43"/>
    <property type="match status" value="1"/>
</dbReference>
<dbReference type="Proteomes" id="UP000053815">
    <property type="component" value="Unassembled WGS sequence"/>
</dbReference>
<dbReference type="InterPro" id="IPR007741">
    <property type="entry name" value="Ribosomal_mL43/mS25/NADH_DH"/>
</dbReference>
<dbReference type="GO" id="GO:0032543">
    <property type="term" value="P:mitochondrial translation"/>
    <property type="evidence" value="ECO:0007669"/>
    <property type="project" value="InterPro"/>
</dbReference>
<evidence type="ECO:0000256" key="6">
    <source>
        <dbReference type="ARBA" id="ARBA00035188"/>
    </source>
</evidence>
<dbReference type="EMBL" id="DF836580">
    <property type="protein sequence ID" value="GAN09779.1"/>
    <property type="molecule type" value="Genomic_DNA"/>
</dbReference>
<comment type="similarity">
    <text evidence="2">Belongs to the mitochondrion-specific ribosomal protein mL43 family.</text>
</comment>
<dbReference type="Gene3D" id="3.40.30.10">
    <property type="entry name" value="Glutaredoxin"/>
    <property type="match status" value="1"/>
</dbReference>
<evidence type="ECO:0000256" key="2">
    <source>
        <dbReference type="ARBA" id="ARBA00006073"/>
    </source>
</evidence>
<dbReference type="InterPro" id="IPR036249">
    <property type="entry name" value="Thioredoxin-like_sf"/>
</dbReference>
<evidence type="ECO:0000259" key="7">
    <source>
        <dbReference type="SMART" id="SM00916"/>
    </source>
</evidence>
<dbReference type="GO" id="GO:0005762">
    <property type="term" value="C:mitochondrial large ribosomal subunit"/>
    <property type="evidence" value="ECO:0007669"/>
    <property type="project" value="TreeGrafter"/>
</dbReference>
<sequence length="210" mass="23688">MDQQHLTEGLTVDVADKPILHDMRNTQLRPYPVVHVLVACWAEAFTHLNKKAGIQIKFTPSFSLCNPVNISNMSTIASKILPRTNNGTGAFVLQCRKMVFNYCEKWGSNKGMVEYIKKDLAEFAKQHPQIEIVVQPRPAHHPIVRGYYLNGRDKVICTRNLTPGEINTKVELLRDSSGEKIKNLAKKPVISTTESVRGIWSPFNSNPHTI</sequence>
<evidence type="ECO:0000313" key="8">
    <source>
        <dbReference type="EMBL" id="GAN09779.1"/>
    </source>
</evidence>
<evidence type="ECO:0000256" key="4">
    <source>
        <dbReference type="ARBA" id="ARBA00023128"/>
    </source>
</evidence>
<evidence type="ECO:0000256" key="3">
    <source>
        <dbReference type="ARBA" id="ARBA00022980"/>
    </source>
</evidence>
<keyword evidence="4" id="KW-0496">Mitochondrion</keyword>
<evidence type="ECO:0000256" key="1">
    <source>
        <dbReference type="ARBA" id="ARBA00004173"/>
    </source>
</evidence>
<proteinExistence type="inferred from homology"/>